<feature type="domain" description="Glutamine amidotransferase type-2" evidence="1">
    <location>
        <begin position="1"/>
        <end position="50"/>
    </location>
</feature>
<sequence length="50" mass="5521">MLGKSSKFGDFAIAHNGNLIKVSSIREQLIKQGCVFQSDIDTEVVVRLVE</sequence>
<evidence type="ECO:0000313" key="3">
    <source>
        <dbReference type="Proteomes" id="UP000271087"/>
    </source>
</evidence>
<dbReference type="AlphaFoldDB" id="A0A182F0A2"/>
<evidence type="ECO:0000313" key="4">
    <source>
        <dbReference type="WBParaSite" id="nOo.2.0.1.t13865-RA"/>
    </source>
</evidence>
<evidence type="ECO:0000313" key="2">
    <source>
        <dbReference type="EMBL" id="VDN06540.1"/>
    </source>
</evidence>
<reference evidence="4" key="1">
    <citation type="submission" date="2016-06" db="UniProtKB">
        <authorList>
            <consortium name="WormBaseParasite"/>
        </authorList>
    </citation>
    <scope>IDENTIFICATION</scope>
</reference>
<name>A0A182F0A2_ONCOC</name>
<keyword evidence="3" id="KW-1185">Reference proteome</keyword>
<reference evidence="2 3" key="2">
    <citation type="submission" date="2018-08" db="EMBL/GenBank/DDBJ databases">
        <authorList>
            <person name="Laetsch R D."/>
            <person name="Stevens L."/>
            <person name="Kumar S."/>
            <person name="Blaxter L. M."/>
        </authorList>
    </citation>
    <scope>NUCLEOTIDE SEQUENCE [LARGE SCALE GENOMIC DNA]</scope>
</reference>
<dbReference type="Pfam" id="PF13537">
    <property type="entry name" value="GATase_7"/>
    <property type="match status" value="1"/>
</dbReference>
<accession>A0A182F0A2</accession>
<dbReference type="Gene3D" id="3.60.20.10">
    <property type="entry name" value="Glutamine Phosphoribosylpyrophosphate, subunit 1, domain 1"/>
    <property type="match status" value="1"/>
</dbReference>
<dbReference type="WBParaSite" id="nOo.2.0.1.t13865-RA">
    <property type="protein sequence ID" value="nOo.2.0.1.t13865-RA"/>
    <property type="gene ID" value="nOo.2.0.1.g13865"/>
</dbReference>
<dbReference type="EMBL" id="UYRW01020151">
    <property type="protein sequence ID" value="VDN06540.1"/>
    <property type="molecule type" value="Genomic_DNA"/>
</dbReference>
<dbReference type="SUPFAM" id="SSF56235">
    <property type="entry name" value="N-terminal nucleophile aminohydrolases (Ntn hydrolases)"/>
    <property type="match status" value="1"/>
</dbReference>
<dbReference type="PROSITE" id="PS51278">
    <property type="entry name" value="GATASE_TYPE_2"/>
    <property type="match status" value="1"/>
</dbReference>
<organism evidence="4">
    <name type="scientific">Onchocerca ochengi</name>
    <name type="common">Filarial nematode worm</name>
    <dbReference type="NCBI Taxonomy" id="42157"/>
    <lineage>
        <taxon>Eukaryota</taxon>
        <taxon>Metazoa</taxon>
        <taxon>Ecdysozoa</taxon>
        <taxon>Nematoda</taxon>
        <taxon>Chromadorea</taxon>
        <taxon>Rhabditida</taxon>
        <taxon>Spirurina</taxon>
        <taxon>Spiruromorpha</taxon>
        <taxon>Filarioidea</taxon>
        <taxon>Onchocercidae</taxon>
        <taxon>Onchocerca</taxon>
    </lineage>
</organism>
<dbReference type="InterPro" id="IPR017932">
    <property type="entry name" value="GATase_2_dom"/>
</dbReference>
<dbReference type="OrthoDB" id="2331182at2759"/>
<protein>
    <submittedName>
        <fullName evidence="4">Glutamine amidotransferase type-2 domain-containing protein</fullName>
    </submittedName>
</protein>
<dbReference type="Proteomes" id="UP000271087">
    <property type="component" value="Unassembled WGS sequence"/>
</dbReference>
<evidence type="ECO:0000259" key="1">
    <source>
        <dbReference type="PROSITE" id="PS51278"/>
    </source>
</evidence>
<proteinExistence type="predicted"/>
<gene>
    <name evidence="2" type="ORF">NOO_LOCUS13865</name>
</gene>
<dbReference type="InterPro" id="IPR029055">
    <property type="entry name" value="Ntn_hydrolases_N"/>
</dbReference>